<sequence length="66" mass="7165">MSLRAILFSRMDEFGRVGVAKKAATGKIPWPLKEVVIGRRGPLYPITPLKVALGRMAAAVRASTGW</sequence>
<dbReference type="AlphaFoldDB" id="A0A840V967"/>
<dbReference type="EMBL" id="JACHFD010000010">
    <property type="protein sequence ID" value="MBB5352134.1"/>
    <property type="molecule type" value="Genomic_DNA"/>
</dbReference>
<name>A0A840V967_9BACT</name>
<organism evidence="1 2">
    <name type="scientific">Haloferula luteola</name>
    <dbReference type="NCBI Taxonomy" id="595692"/>
    <lineage>
        <taxon>Bacteria</taxon>
        <taxon>Pseudomonadati</taxon>
        <taxon>Verrucomicrobiota</taxon>
        <taxon>Verrucomicrobiia</taxon>
        <taxon>Verrucomicrobiales</taxon>
        <taxon>Verrucomicrobiaceae</taxon>
        <taxon>Haloferula</taxon>
    </lineage>
</organism>
<reference evidence="1 2" key="1">
    <citation type="submission" date="2020-08" db="EMBL/GenBank/DDBJ databases">
        <title>Genomic Encyclopedia of Type Strains, Phase IV (KMG-IV): sequencing the most valuable type-strain genomes for metagenomic binning, comparative biology and taxonomic classification.</title>
        <authorList>
            <person name="Goeker M."/>
        </authorList>
    </citation>
    <scope>NUCLEOTIDE SEQUENCE [LARGE SCALE GENOMIC DNA]</scope>
    <source>
        <strain evidence="1 2">YC6886</strain>
    </source>
</reference>
<keyword evidence="2" id="KW-1185">Reference proteome</keyword>
<evidence type="ECO:0000313" key="1">
    <source>
        <dbReference type="EMBL" id="MBB5352134.1"/>
    </source>
</evidence>
<protein>
    <submittedName>
        <fullName evidence="1">Uncharacterized protein</fullName>
    </submittedName>
</protein>
<comment type="caution">
    <text evidence="1">The sequence shown here is derived from an EMBL/GenBank/DDBJ whole genome shotgun (WGS) entry which is preliminary data.</text>
</comment>
<dbReference type="Proteomes" id="UP000557717">
    <property type="component" value="Unassembled WGS sequence"/>
</dbReference>
<proteinExistence type="predicted"/>
<accession>A0A840V967</accession>
<evidence type="ECO:0000313" key="2">
    <source>
        <dbReference type="Proteomes" id="UP000557717"/>
    </source>
</evidence>
<gene>
    <name evidence="1" type="ORF">HNR46_002375</name>
</gene>